<gene>
    <name evidence="3" type="ORF">BJG266_LOCUS39673</name>
    <name evidence="4" type="ORF">QVE165_LOCUS56558</name>
</gene>
<proteinExistence type="predicted"/>
<evidence type="ECO:0000256" key="1">
    <source>
        <dbReference type="SAM" id="MobiDB-lite"/>
    </source>
</evidence>
<dbReference type="Proteomes" id="UP000663877">
    <property type="component" value="Unassembled WGS sequence"/>
</dbReference>
<dbReference type="AlphaFoldDB" id="A0A815NUM0"/>
<protein>
    <recommendedName>
        <fullName evidence="2">Reverse transcriptase domain-containing protein</fullName>
    </recommendedName>
</protein>
<dbReference type="InterPro" id="IPR000477">
    <property type="entry name" value="RT_dom"/>
</dbReference>
<feature type="region of interest" description="Disordered" evidence="1">
    <location>
        <begin position="104"/>
        <end position="155"/>
    </location>
</feature>
<name>A0A815NUM0_9BILA</name>
<dbReference type="PROSITE" id="PS50878">
    <property type="entry name" value="RT_POL"/>
    <property type="match status" value="1"/>
</dbReference>
<accession>A0A815NUM0</accession>
<reference evidence="3" key="1">
    <citation type="submission" date="2021-02" db="EMBL/GenBank/DDBJ databases">
        <authorList>
            <person name="Nowell W R."/>
        </authorList>
    </citation>
    <scope>NUCLEOTIDE SEQUENCE</scope>
</reference>
<evidence type="ECO:0000313" key="6">
    <source>
        <dbReference type="Proteomes" id="UP000663877"/>
    </source>
</evidence>
<evidence type="ECO:0000259" key="2">
    <source>
        <dbReference type="PROSITE" id="PS50878"/>
    </source>
</evidence>
<dbReference type="EMBL" id="CAJNOI010001758">
    <property type="protein sequence ID" value="CAF1437077.1"/>
    <property type="molecule type" value="Genomic_DNA"/>
</dbReference>
<dbReference type="PANTHER" id="PTHR21301">
    <property type="entry name" value="REVERSE TRANSCRIPTASE"/>
    <property type="match status" value="1"/>
</dbReference>
<feature type="compositionally biased region" description="Basic residues" evidence="1">
    <location>
        <begin position="135"/>
        <end position="155"/>
    </location>
</feature>
<dbReference type="Pfam" id="PF26215">
    <property type="entry name" value="HTH_animal"/>
    <property type="match status" value="1"/>
</dbReference>
<evidence type="ECO:0000313" key="5">
    <source>
        <dbReference type="Proteomes" id="UP000663832"/>
    </source>
</evidence>
<comment type="caution">
    <text evidence="3">The sequence shown here is derived from an EMBL/GenBank/DDBJ whole genome shotgun (WGS) entry which is preliminary data.</text>
</comment>
<feature type="region of interest" description="Disordered" evidence="1">
    <location>
        <begin position="1"/>
        <end position="29"/>
    </location>
</feature>
<dbReference type="PANTHER" id="PTHR21301:SF10">
    <property type="entry name" value="REVERSE TRANSCRIPTASE DOMAIN-CONTAINING PROTEIN"/>
    <property type="match status" value="1"/>
</dbReference>
<organism evidence="3 6">
    <name type="scientific">Adineta steineri</name>
    <dbReference type="NCBI Taxonomy" id="433720"/>
    <lineage>
        <taxon>Eukaryota</taxon>
        <taxon>Metazoa</taxon>
        <taxon>Spiralia</taxon>
        <taxon>Gnathifera</taxon>
        <taxon>Rotifera</taxon>
        <taxon>Eurotatoria</taxon>
        <taxon>Bdelloidea</taxon>
        <taxon>Adinetida</taxon>
        <taxon>Adinetidae</taxon>
        <taxon>Adineta</taxon>
    </lineage>
</organism>
<feature type="compositionally biased region" description="Polar residues" evidence="1">
    <location>
        <begin position="120"/>
        <end position="133"/>
    </location>
</feature>
<dbReference type="OrthoDB" id="10018421at2759"/>
<dbReference type="Proteomes" id="UP000663832">
    <property type="component" value="Unassembled WGS sequence"/>
</dbReference>
<evidence type="ECO:0000313" key="3">
    <source>
        <dbReference type="EMBL" id="CAF1437077.1"/>
    </source>
</evidence>
<dbReference type="InterPro" id="IPR058912">
    <property type="entry name" value="HTH_animal"/>
</dbReference>
<sequence>MNIDNTTNTTTNIQLVQGQQHRRKKKCYGNRSDQRFRKRCRNQKMSEEQIEQFVNQRINARKTNPPYQAVANRQQMNTTVSNISIRHELPLNENRTTTTINIKSNKRKKDAISKEKTYNVPKSTSTLSVLQPSTKKMKKKNKKRRRRRRQQRTRKMKKIIKNKNYQPSGYLRASSQALMNTLRKHLNHPLKKRNEQKFVYSRLHLFDEEFALDLNRYLWQSYLEIGSQQQQPQIWPNEVYRAAKTNESNLCQQYIVDSLNQSKTYLDLCYAKLNTQAQSWISTLPSLDILDDNLKKFVRQQKKHSSTRINKQLKQYKDVLEEKKSFQQISLYLTPNDRILVDELINLQQLQMQLMEEFAMLEQRIICKLLPQNFDSIHNLIKPPLYTPLLQDVTSIEFKIQHYKIIQQIKRTWLNIYFNAYEKKIQEYEEQYIEKLHNLQLRFECKNNVNRIFHLNSIKTYLHNRKQRTIQQIYIDMSDYRKKLLNYRKRSSKAKKTIDVSPKPIFYLLFNPFNDQERDYLSKGPNYIRMNQSAVPSDKKRDHLIKKEYKNIIKKVKDYLYTYHHINREKPIYDIYSKCLQNCLNLRYMTSLSISDRIRVQREYKVVKSIRFKLKKYKLILRETDKSGVFCILRAIDHEQKVKEYRDKTKAYKELTSNPFEATLNKVIRLLNDLRAKPDKIRAWQQCEMVPNRKTCKLAYMYFNPKTHKDGTPLRPIMHTIDSPTTNISRLLDRFIRPIFNNNAKLTTIIDGAHLIKRLQEYANAGHLKPTTLFCTFDINNLYTMLPQQQSLDILQEFLQTYEKSHVRGIDIATIRELARVVIEENVFVYHNKYYQQIIGGAMGSPFTLTLANIFMWKWEKESICKELPSPEIYGRYIDDIFFTWNDTQENLEQLLKKLNNHHPNIKLEYKIGQSLPFLDVLLTNNNGALSTSVYRKPASEPYVVPFTSDHPHHIFRNIIRTALLRAIRYSSTFEAFNVERRNIRLMLLYNG</sequence>
<feature type="compositionally biased region" description="Low complexity" evidence="1">
    <location>
        <begin position="1"/>
        <end position="12"/>
    </location>
</feature>
<feature type="domain" description="Reverse transcriptase" evidence="2">
    <location>
        <begin position="685"/>
        <end position="934"/>
    </location>
</feature>
<keyword evidence="5" id="KW-1185">Reference proteome</keyword>
<evidence type="ECO:0000313" key="4">
    <source>
        <dbReference type="EMBL" id="CAF1626306.1"/>
    </source>
</evidence>
<dbReference type="EMBL" id="CAJNOM010002086">
    <property type="protein sequence ID" value="CAF1626306.1"/>
    <property type="molecule type" value="Genomic_DNA"/>
</dbReference>